<comment type="similarity">
    <text evidence="2">Belongs to the RNA 3'-terminal cyclase family. Type 2 subfamily.</text>
</comment>
<comment type="subcellular location">
    <subcellularLocation>
        <location evidence="1">Nucleus</location>
        <location evidence="1">Nucleolus</location>
    </subcellularLocation>
</comment>
<dbReference type="InterPro" id="IPR023797">
    <property type="entry name" value="RNA3'_phos_cyclase_dom"/>
</dbReference>
<dbReference type="CDD" id="cd00875">
    <property type="entry name" value="RNA_Cyclase_Class_I"/>
    <property type="match status" value="1"/>
</dbReference>
<organism evidence="7">
    <name type="scientific">Picocystis salinarum</name>
    <dbReference type="NCBI Taxonomy" id="88271"/>
    <lineage>
        <taxon>Eukaryota</taxon>
        <taxon>Viridiplantae</taxon>
        <taxon>Chlorophyta</taxon>
        <taxon>Picocystophyceae</taxon>
        <taxon>Picocystales</taxon>
        <taxon>Picocystaceae</taxon>
        <taxon>Picocystis</taxon>
    </lineage>
</organism>
<feature type="domain" description="RNA 3'-terminal phosphate cyclase" evidence="5">
    <location>
        <begin position="3"/>
        <end position="336"/>
    </location>
</feature>
<dbReference type="PANTHER" id="PTHR11096">
    <property type="entry name" value="RNA 3' TERMINAL PHOSPHATE CYCLASE"/>
    <property type="match status" value="1"/>
</dbReference>
<feature type="domain" description="RNA 3'-terminal phosphate cyclase insert" evidence="6">
    <location>
        <begin position="176"/>
        <end position="284"/>
    </location>
</feature>
<dbReference type="AlphaFoldDB" id="A0A7S3UG85"/>
<dbReference type="InterPro" id="IPR013792">
    <property type="entry name" value="RNA3'P_cycl/enolpyr_Trfase_a/b"/>
</dbReference>
<dbReference type="Gene3D" id="3.65.10.20">
    <property type="entry name" value="RNA 3'-terminal phosphate cyclase domain"/>
    <property type="match status" value="1"/>
</dbReference>
<proteinExistence type="inferred from homology"/>
<dbReference type="Pfam" id="PF01137">
    <property type="entry name" value="RTC"/>
    <property type="match status" value="1"/>
</dbReference>
<dbReference type="PROSITE" id="PS01287">
    <property type="entry name" value="RTC"/>
    <property type="match status" value="1"/>
</dbReference>
<dbReference type="PANTHER" id="PTHR11096:SF1">
    <property type="entry name" value="RNA 3'-TERMINAL PHOSPHATE CYCLASE-LIKE PROTEIN"/>
    <property type="match status" value="1"/>
</dbReference>
<dbReference type="GO" id="GO:0004521">
    <property type="term" value="F:RNA endonuclease activity"/>
    <property type="evidence" value="ECO:0007669"/>
    <property type="project" value="TreeGrafter"/>
</dbReference>
<evidence type="ECO:0000259" key="5">
    <source>
        <dbReference type="Pfam" id="PF01137"/>
    </source>
</evidence>
<gene>
    <name evidence="7" type="ORF">PSAL00342_LOCUS7534</name>
</gene>
<evidence type="ECO:0000313" key="7">
    <source>
        <dbReference type="EMBL" id="CAE0613635.1"/>
    </source>
</evidence>
<dbReference type="GO" id="GO:0005730">
    <property type="term" value="C:nucleolus"/>
    <property type="evidence" value="ECO:0007669"/>
    <property type="project" value="UniProtKB-SubCell"/>
</dbReference>
<dbReference type="NCBIfam" id="TIGR03400">
    <property type="entry name" value="18S_RNA_Rcl1p"/>
    <property type="match status" value="1"/>
</dbReference>
<evidence type="ECO:0000259" key="6">
    <source>
        <dbReference type="Pfam" id="PF05189"/>
    </source>
</evidence>
<keyword evidence="4" id="KW-0539">Nucleus</keyword>
<reference evidence="7" key="1">
    <citation type="submission" date="2021-01" db="EMBL/GenBank/DDBJ databases">
        <authorList>
            <person name="Corre E."/>
            <person name="Pelletier E."/>
            <person name="Niang G."/>
            <person name="Scheremetjew M."/>
            <person name="Finn R."/>
            <person name="Kale V."/>
            <person name="Holt S."/>
            <person name="Cochrane G."/>
            <person name="Meng A."/>
            <person name="Brown T."/>
            <person name="Cohen L."/>
        </authorList>
    </citation>
    <scope>NUCLEOTIDE SEQUENCE</scope>
    <source>
        <strain evidence="7">CCMP1897</strain>
    </source>
</reference>
<dbReference type="EMBL" id="HBIS01009184">
    <property type="protein sequence ID" value="CAE0613635.1"/>
    <property type="molecule type" value="Transcribed_RNA"/>
</dbReference>
<dbReference type="InterPro" id="IPR016443">
    <property type="entry name" value="RNA3'_term_phos_cyc_type_2"/>
</dbReference>
<dbReference type="InterPro" id="IPR037136">
    <property type="entry name" value="RNA3'_phos_cyclase_dom_sf"/>
</dbReference>
<dbReference type="InterPro" id="IPR000228">
    <property type="entry name" value="RNA3'_term_phos_cyc"/>
</dbReference>
<name>A0A7S3UG85_9CHLO</name>
<keyword evidence="3" id="KW-0690">Ribosome biogenesis</keyword>
<evidence type="ECO:0000256" key="1">
    <source>
        <dbReference type="ARBA" id="ARBA00004604"/>
    </source>
</evidence>
<dbReference type="Gene3D" id="3.30.360.20">
    <property type="entry name" value="RNA 3'-terminal phosphate cyclase, insert domain"/>
    <property type="match status" value="1"/>
</dbReference>
<protein>
    <recommendedName>
        <fullName evidence="8">RNA 3'-terminal phosphate cyclase-like protein</fullName>
    </recommendedName>
</protein>
<evidence type="ECO:0000256" key="2">
    <source>
        <dbReference type="ARBA" id="ARBA00007089"/>
    </source>
</evidence>
<evidence type="ECO:0000256" key="3">
    <source>
        <dbReference type="ARBA" id="ARBA00022517"/>
    </source>
</evidence>
<dbReference type="Pfam" id="PF05189">
    <property type="entry name" value="RTC_insert"/>
    <property type="match status" value="1"/>
</dbReference>
<evidence type="ECO:0000256" key="4">
    <source>
        <dbReference type="ARBA" id="ARBA00023242"/>
    </source>
</evidence>
<sequence>MLRYRGSRSMRARLTMATLSRRAIRIEEIRSMDEDPGVRDFEASLLRLLEKVSNGCKVEIDETGTSLYYKPGILVGGHVIHDCGTSRSINYYVEALVVLGLFGKKPIRAILKGVTNDNLDMNYDSWKNCAMPLLKKMSGEVNFDVKLIRRGARPLGGGEIHLSVPVVKALVPANMTDEGLVKRVRGIAWSAKVSPTLLSRAIDTCRGALNNFLPDVYVFTDHRSGIDAGKSPGYGVSLVAETTTDCTISADLTTEVEGEGNPKHVNVPEDVGTNVATILLEEIRRGGCIDSSFQSLALLLTALGPEESCKVRIGPLTDAGIETLRLIRDFFGVTFSLMPDISSGTVLASCIGSGMKNMARKVT</sequence>
<dbReference type="GO" id="GO:0000479">
    <property type="term" value="P:endonucleolytic cleavage of tricistronic rRNA transcript (SSU-rRNA, 5.8S rRNA, LSU-rRNA)"/>
    <property type="evidence" value="ECO:0007669"/>
    <property type="project" value="TreeGrafter"/>
</dbReference>
<dbReference type="InterPro" id="IPR036553">
    <property type="entry name" value="RPTC_insert"/>
</dbReference>
<dbReference type="InterPro" id="IPR020719">
    <property type="entry name" value="RNA3'_term_phos_cycl-like_CS"/>
</dbReference>
<accession>A0A7S3UG85</accession>
<dbReference type="SUPFAM" id="SSF55205">
    <property type="entry name" value="EPT/RTPC-like"/>
    <property type="match status" value="1"/>
</dbReference>
<dbReference type="InterPro" id="IPR013791">
    <property type="entry name" value="RNA3'-term_phos_cycl_insert"/>
</dbReference>
<evidence type="ECO:0008006" key="8">
    <source>
        <dbReference type="Google" id="ProtNLM"/>
    </source>
</evidence>